<dbReference type="Gene3D" id="1.20.1220.20">
    <property type="entry name" value="Uncharcterised protein PF01724"/>
    <property type="match status" value="1"/>
</dbReference>
<keyword evidence="2" id="KW-1185">Reference proteome</keyword>
<name>W4ME11_9BACT</name>
<dbReference type="PANTHER" id="PTHR34235">
    <property type="entry name" value="SLR1203 PROTEIN-RELATED"/>
    <property type="match status" value="1"/>
</dbReference>
<gene>
    <name evidence="1" type="ORF">ETSY2_06955</name>
</gene>
<comment type="caution">
    <text evidence="1">The sequence shown here is derived from an EMBL/GenBank/DDBJ whole genome shotgun (WGS) entry which is preliminary data.</text>
</comment>
<evidence type="ECO:0008006" key="3">
    <source>
        <dbReference type="Google" id="ProtNLM"/>
    </source>
</evidence>
<dbReference type="PANTHER" id="PTHR34235:SF4">
    <property type="entry name" value="SLR0291 PROTEIN"/>
    <property type="match status" value="1"/>
</dbReference>
<organism evidence="1 2">
    <name type="scientific">Candidatus Entotheonella gemina</name>
    <dbReference type="NCBI Taxonomy" id="1429439"/>
    <lineage>
        <taxon>Bacteria</taxon>
        <taxon>Pseudomonadati</taxon>
        <taxon>Nitrospinota/Tectimicrobiota group</taxon>
        <taxon>Candidatus Tectimicrobiota</taxon>
        <taxon>Candidatus Entotheonellia</taxon>
        <taxon>Candidatus Entotheonellales</taxon>
        <taxon>Candidatus Entotheonellaceae</taxon>
        <taxon>Candidatus Entotheonella</taxon>
    </lineage>
</organism>
<dbReference type="Pfam" id="PF01724">
    <property type="entry name" value="DUF29"/>
    <property type="match status" value="1"/>
</dbReference>
<reference evidence="1 2" key="1">
    <citation type="journal article" date="2014" name="Nature">
        <title>An environmental bacterial taxon with a large and distinct metabolic repertoire.</title>
        <authorList>
            <person name="Wilson M.C."/>
            <person name="Mori T."/>
            <person name="Ruckert C."/>
            <person name="Uria A.R."/>
            <person name="Helf M.J."/>
            <person name="Takada K."/>
            <person name="Gernert C."/>
            <person name="Steffens U.A."/>
            <person name="Heycke N."/>
            <person name="Schmitt S."/>
            <person name="Rinke C."/>
            <person name="Helfrich E.J."/>
            <person name="Brachmann A.O."/>
            <person name="Gurgui C."/>
            <person name="Wakimoto T."/>
            <person name="Kracht M."/>
            <person name="Crusemann M."/>
            <person name="Hentschel U."/>
            <person name="Abe I."/>
            <person name="Matsunaga S."/>
            <person name="Kalinowski J."/>
            <person name="Takeyama H."/>
            <person name="Piel J."/>
        </authorList>
    </citation>
    <scope>NUCLEOTIDE SEQUENCE [LARGE SCALE GENOMIC DNA]</scope>
    <source>
        <strain evidence="2">TSY2</strain>
    </source>
</reference>
<dbReference type="Proteomes" id="UP000019140">
    <property type="component" value="Unassembled WGS sequence"/>
</dbReference>
<proteinExistence type="predicted"/>
<dbReference type="AlphaFoldDB" id="W4ME11"/>
<sequence length="146" mass="16907">MHDWPLLASTNHYDTAVAIRDTLREGDAQSALEGLEELINALSRSDERALKSYLEVLIQHIIKWRHQPERRSLSWVTTIETTRDEIAELREDNPRFAEAFIRSKIWARALRAGHRKAEGAMGKRVPQAELSWEDVFETSYTLEPHS</sequence>
<dbReference type="InterPro" id="IPR002636">
    <property type="entry name" value="DUF29"/>
</dbReference>
<evidence type="ECO:0000313" key="1">
    <source>
        <dbReference type="EMBL" id="ETX08171.1"/>
    </source>
</evidence>
<protein>
    <recommendedName>
        <fullName evidence="3">DUF29 domain-containing protein</fullName>
    </recommendedName>
</protein>
<accession>W4ME11</accession>
<evidence type="ECO:0000313" key="2">
    <source>
        <dbReference type="Proteomes" id="UP000019140"/>
    </source>
</evidence>
<dbReference type="EMBL" id="AZHX01000283">
    <property type="protein sequence ID" value="ETX08171.1"/>
    <property type="molecule type" value="Genomic_DNA"/>
</dbReference>
<dbReference type="HOGENOM" id="CLU_116670_2_0_7"/>